<name>A0A6S7JJQ2_PARCT</name>
<comment type="caution">
    <text evidence="1">The sequence shown here is derived from an EMBL/GenBank/DDBJ whole genome shotgun (WGS) entry which is preliminary data.</text>
</comment>
<organism evidence="1 2">
    <name type="scientific">Paramuricea clavata</name>
    <name type="common">Red gorgonian</name>
    <name type="synonym">Violescent sea-whip</name>
    <dbReference type="NCBI Taxonomy" id="317549"/>
    <lineage>
        <taxon>Eukaryota</taxon>
        <taxon>Metazoa</taxon>
        <taxon>Cnidaria</taxon>
        <taxon>Anthozoa</taxon>
        <taxon>Octocorallia</taxon>
        <taxon>Malacalcyonacea</taxon>
        <taxon>Plexauridae</taxon>
        <taxon>Paramuricea</taxon>
    </lineage>
</organism>
<dbReference type="AlphaFoldDB" id="A0A6S7JJQ2"/>
<feature type="non-terminal residue" evidence="1">
    <location>
        <position position="1"/>
    </location>
</feature>
<evidence type="ECO:0000313" key="1">
    <source>
        <dbReference type="EMBL" id="CAB4031168.1"/>
    </source>
</evidence>
<keyword evidence="2" id="KW-1185">Reference proteome</keyword>
<proteinExistence type="predicted"/>
<reference evidence="1" key="1">
    <citation type="submission" date="2020-04" db="EMBL/GenBank/DDBJ databases">
        <authorList>
            <person name="Alioto T."/>
            <person name="Alioto T."/>
            <person name="Gomez Garrido J."/>
        </authorList>
    </citation>
    <scope>NUCLEOTIDE SEQUENCE</scope>
    <source>
        <strain evidence="1">A484AB</strain>
    </source>
</reference>
<gene>
    <name evidence="1" type="ORF">PACLA_8A015482</name>
</gene>
<protein>
    <submittedName>
        <fullName evidence="1">Uncharacterized protein</fullName>
    </submittedName>
</protein>
<dbReference type="EMBL" id="CACRXK020017404">
    <property type="protein sequence ID" value="CAB4031168.1"/>
    <property type="molecule type" value="Genomic_DNA"/>
</dbReference>
<sequence length="58" mass="6223">GKKYQSRNSACVTENAVQDDVSYSEATKTGVEFTCVDEITDEEAGSITQLASRNSSNS</sequence>
<evidence type="ECO:0000313" key="2">
    <source>
        <dbReference type="Proteomes" id="UP001152795"/>
    </source>
</evidence>
<accession>A0A6S7JJQ2</accession>
<dbReference type="Proteomes" id="UP001152795">
    <property type="component" value="Unassembled WGS sequence"/>
</dbReference>